<protein>
    <submittedName>
        <fullName evidence="1">Uncharacterized protein</fullName>
    </submittedName>
</protein>
<reference evidence="1" key="1">
    <citation type="journal article" date="2015" name="Nature">
        <title>Complex archaea that bridge the gap between prokaryotes and eukaryotes.</title>
        <authorList>
            <person name="Spang A."/>
            <person name="Saw J.H."/>
            <person name="Jorgensen S.L."/>
            <person name="Zaremba-Niedzwiedzka K."/>
            <person name="Martijn J."/>
            <person name="Lind A.E."/>
            <person name="van Eijk R."/>
            <person name="Schleper C."/>
            <person name="Guy L."/>
            <person name="Ettema T.J."/>
        </authorList>
    </citation>
    <scope>NUCLEOTIDE SEQUENCE</scope>
</reference>
<accession>A0A0F9QNK8</accession>
<proteinExistence type="predicted"/>
<dbReference type="AlphaFoldDB" id="A0A0F9QNK8"/>
<gene>
    <name evidence="1" type="ORF">LCGC14_0993290</name>
</gene>
<organism evidence="1">
    <name type="scientific">marine sediment metagenome</name>
    <dbReference type="NCBI Taxonomy" id="412755"/>
    <lineage>
        <taxon>unclassified sequences</taxon>
        <taxon>metagenomes</taxon>
        <taxon>ecological metagenomes</taxon>
    </lineage>
</organism>
<name>A0A0F9QNK8_9ZZZZ</name>
<sequence length="74" mass="8715">MIETKNLFEFKHLKVGQRVFFKGNMANLEGYGKITTHHEHRLFGITYDIQLDDGRTFNREFLTAFLPESHMALL</sequence>
<evidence type="ECO:0000313" key="1">
    <source>
        <dbReference type="EMBL" id="KKN14716.1"/>
    </source>
</evidence>
<comment type="caution">
    <text evidence="1">The sequence shown here is derived from an EMBL/GenBank/DDBJ whole genome shotgun (WGS) entry which is preliminary data.</text>
</comment>
<dbReference type="EMBL" id="LAZR01003790">
    <property type="protein sequence ID" value="KKN14716.1"/>
    <property type="molecule type" value="Genomic_DNA"/>
</dbReference>